<keyword evidence="1" id="KW-0812">Transmembrane</keyword>
<dbReference type="EMBL" id="VIBQ01000031">
    <property type="protein sequence ID" value="KAB8416362.1"/>
    <property type="molecule type" value="Genomic_DNA"/>
</dbReference>
<gene>
    <name evidence="2" type="ORF">FH972_024881</name>
</gene>
<protein>
    <submittedName>
        <fullName evidence="2">Uncharacterized protein</fullName>
    </submittedName>
</protein>
<organism evidence="2 3">
    <name type="scientific">Carpinus fangiana</name>
    <dbReference type="NCBI Taxonomy" id="176857"/>
    <lineage>
        <taxon>Eukaryota</taxon>
        <taxon>Viridiplantae</taxon>
        <taxon>Streptophyta</taxon>
        <taxon>Embryophyta</taxon>
        <taxon>Tracheophyta</taxon>
        <taxon>Spermatophyta</taxon>
        <taxon>Magnoliopsida</taxon>
        <taxon>eudicotyledons</taxon>
        <taxon>Gunneridae</taxon>
        <taxon>Pentapetalae</taxon>
        <taxon>rosids</taxon>
        <taxon>fabids</taxon>
        <taxon>Fagales</taxon>
        <taxon>Betulaceae</taxon>
        <taxon>Carpinus</taxon>
    </lineage>
</organism>
<accession>A0A5N6KZR2</accession>
<comment type="caution">
    <text evidence="2">The sequence shown here is derived from an EMBL/GenBank/DDBJ whole genome shotgun (WGS) entry which is preliminary data.</text>
</comment>
<sequence>MAAWRKWARAVGIGVRGGWCEEIEVKGVISILELLLCYVLFMSFFMKRFRVCFNVEQAVHALPEEVCRCIFVAVCGARSAAVRVSVEFLTADSFCIRNIKHAGRIMGEMGLRRQICGTGWRSACEAQRGDLIDG</sequence>
<dbReference type="AlphaFoldDB" id="A0A5N6KZR2"/>
<evidence type="ECO:0000313" key="2">
    <source>
        <dbReference type="EMBL" id="KAB8416362.1"/>
    </source>
</evidence>
<name>A0A5N6KZR2_9ROSI</name>
<keyword evidence="1" id="KW-0472">Membrane</keyword>
<dbReference type="Proteomes" id="UP000327013">
    <property type="component" value="Unassembled WGS sequence"/>
</dbReference>
<keyword evidence="1" id="KW-1133">Transmembrane helix</keyword>
<reference evidence="2 3" key="1">
    <citation type="submission" date="2019-06" db="EMBL/GenBank/DDBJ databases">
        <title>A chromosomal-level reference genome of Carpinus fangiana (Coryloideae, Betulaceae).</title>
        <authorList>
            <person name="Yang X."/>
            <person name="Wang Z."/>
            <person name="Zhang L."/>
            <person name="Hao G."/>
            <person name="Liu J."/>
            <person name="Yang Y."/>
        </authorList>
    </citation>
    <scope>NUCLEOTIDE SEQUENCE [LARGE SCALE GENOMIC DNA]</scope>
    <source>
        <strain evidence="2">Cfa_2016G</strain>
        <tissue evidence="2">Leaf</tissue>
    </source>
</reference>
<keyword evidence="3" id="KW-1185">Reference proteome</keyword>
<proteinExistence type="predicted"/>
<evidence type="ECO:0000313" key="3">
    <source>
        <dbReference type="Proteomes" id="UP000327013"/>
    </source>
</evidence>
<evidence type="ECO:0000256" key="1">
    <source>
        <dbReference type="SAM" id="Phobius"/>
    </source>
</evidence>
<feature type="transmembrane region" description="Helical" evidence="1">
    <location>
        <begin position="27"/>
        <end position="46"/>
    </location>
</feature>